<name>A0AAD5QFS8_PARTN</name>
<gene>
    <name evidence="2" type="ORF">KIN20_005285</name>
</gene>
<dbReference type="Proteomes" id="UP001196413">
    <property type="component" value="Unassembled WGS sequence"/>
</dbReference>
<keyword evidence="1" id="KW-0812">Transmembrane</keyword>
<comment type="caution">
    <text evidence="2">The sequence shown here is derived from an EMBL/GenBank/DDBJ whole genome shotgun (WGS) entry which is preliminary data.</text>
</comment>
<dbReference type="EMBL" id="JAHQIW010000714">
    <property type="protein sequence ID" value="KAJ1349677.1"/>
    <property type="molecule type" value="Genomic_DNA"/>
</dbReference>
<keyword evidence="1" id="KW-0472">Membrane</keyword>
<organism evidence="2 3">
    <name type="scientific">Parelaphostrongylus tenuis</name>
    <name type="common">Meningeal worm</name>
    <dbReference type="NCBI Taxonomy" id="148309"/>
    <lineage>
        <taxon>Eukaryota</taxon>
        <taxon>Metazoa</taxon>
        <taxon>Ecdysozoa</taxon>
        <taxon>Nematoda</taxon>
        <taxon>Chromadorea</taxon>
        <taxon>Rhabditida</taxon>
        <taxon>Rhabditina</taxon>
        <taxon>Rhabditomorpha</taxon>
        <taxon>Strongyloidea</taxon>
        <taxon>Metastrongylidae</taxon>
        <taxon>Parelaphostrongylus</taxon>
    </lineage>
</organism>
<protein>
    <submittedName>
        <fullName evidence="2">Uncharacterized protein</fullName>
    </submittedName>
</protein>
<feature type="transmembrane region" description="Helical" evidence="1">
    <location>
        <begin position="24"/>
        <end position="55"/>
    </location>
</feature>
<evidence type="ECO:0000256" key="1">
    <source>
        <dbReference type="SAM" id="Phobius"/>
    </source>
</evidence>
<proteinExistence type="predicted"/>
<reference evidence="2" key="1">
    <citation type="submission" date="2021-06" db="EMBL/GenBank/DDBJ databases">
        <title>Parelaphostrongylus tenuis whole genome reference sequence.</title>
        <authorList>
            <person name="Garwood T.J."/>
            <person name="Larsen P.A."/>
            <person name="Fountain-Jones N.M."/>
            <person name="Garbe J.R."/>
            <person name="Macchietto M.G."/>
            <person name="Kania S.A."/>
            <person name="Gerhold R.W."/>
            <person name="Richards J.E."/>
            <person name="Wolf T.M."/>
        </authorList>
    </citation>
    <scope>NUCLEOTIDE SEQUENCE</scope>
    <source>
        <strain evidence="2">MNPRO001-30</strain>
        <tissue evidence="2">Meninges</tissue>
    </source>
</reference>
<keyword evidence="1" id="KW-1133">Transmembrane helix</keyword>
<accession>A0AAD5QFS8</accession>
<dbReference type="AlphaFoldDB" id="A0AAD5QFS8"/>
<feature type="transmembrane region" description="Helical" evidence="1">
    <location>
        <begin position="67"/>
        <end position="88"/>
    </location>
</feature>
<keyword evidence="3" id="KW-1185">Reference proteome</keyword>
<evidence type="ECO:0000313" key="3">
    <source>
        <dbReference type="Proteomes" id="UP001196413"/>
    </source>
</evidence>
<sequence>MPVTWMSLCRQYRNDSEFRGSLNFFISSFGVAVVSWYFGAVMLFMAFVICILTAYHCAKYFGQKAIYAVQATFLGLLNGTSIVFHVALENVAT</sequence>
<evidence type="ECO:0000313" key="2">
    <source>
        <dbReference type="EMBL" id="KAJ1349677.1"/>
    </source>
</evidence>